<dbReference type="EMBL" id="LR215048">
    <property type="protein sequence ID" value="VEU80714.1"/>
    <property type="molecule type" value="Genomic_DNA"/>
</dbReference>
<feature type="domain" description="CBM-cenC" evidence="2">
    <location>
        <begin position="121"/>
        <end position="245"/>
    </location>
</feature>
<evidence type="ECO:0000256" key="1">
    <source>
        <dbReference type="ARBA" id="ARBA00022801"/>
    </source>
</evidence>
<dbReference type="InterPro" id="IPR013783">
    <property type="entry name" value="Ig-like_fold"/>
</dbReference>
<dbReference type="RefSeq" id="WP_026390002.1">
    <property type="nucleotide sequence ID" value="NZ_LR215048.1"/>
</dbReference>
<dbReference type="InterPro" id="IPR032179">
    <property type="entry name" value="Cry22Aa_Ig-like"/>
</dbReference>
<dbReference type="AlphaFoldDB" id="A0A449BE29"/>
<gene>
    <name evidence="4" type="ORF">NCTC10138_01094</name>
</gene>
<reference evidence="4 5" key="1">
    <citation type="submission" date="2019-01" db="EMBL/GenBank/DDBJ databases">
        <authorList>
            <consortium name="Pathogen Informatics"/>
        </authorList>
    </citation>
    <scope>NUCLEOTIDE SEQUENCE [LARGE SCALE GENOMIC DNA]</scope>
    <source>
        <strain evidence="4 5">NCTC10138</strain>
    </source>
</reference>
<name>A0A449BE29_HAPAX</name>
<feature type="domain" description="CBM-cenC" evidence="2">
    <location>
        <begin position="367"/>
        <end position="499"/>
    </location>
</feature>
<evidence type="ECO:0000313" key="4">
    <source>
        <dbReference type="EMBL" id="VEU80714.1"/>
    </source>
</evidence>
<dbReference type="InterPro" id="IPR003305">
    <property type="entry name" value="CenC_carb-bd"/>
</dbReference>
<dbReference type="Pfam" id="PF02018">
    <property type="entry name" value="CBM_4_9"/>
    <property type="match status" value="2"/>
</dbReference>
<proteinExistence type="predicted"/>
<dbReference type="GO" id="GO:0016798">
    <property type="term" value="F:hydrolase activity, acting on glycosyl bonds"/>
    <property type="evidence" value="ECO:0007669"/>
    <property type="project" value="InterPro"/>
</dbReference>
<dbReference type="InterPro" id="IPR008979">
    <property type="entry name" value="Galactose-bd-like_sf"/>
</dbReference>
<sequence>MKLHKKLVIVVSALLIALTLVACTKLNKIEFSGIENVELEFGVEFNVLTNVKAIGNDKKDYTDKIVIQTVSKSIDANGKLDTTKPGETKVRYSVKIDEPEINAQVWRTIVVKSPESTGEGLLQNGDFSQGTAFWIGDQGSIESSVVDGALKLDIVAGGNSHEPRLHQMAIPFEQGKTYEVKFNAKSSVDKTINLQVGELLANAPWFTDFKPMQIVHKDLTEEWTEFSFKFKHNLDNKRGGLLFEFGKVDGNQVDATVWLKNVTITEVEAEADTEAPKFAGIKETVTLLVGTEFNALAGITAFDVADGDVTEAITYVIKNSDNEVVTEIDSSVVGTYTIEYEVSDKSLNKATATVTVSFIEMTFKDINLVVNGDFSEALGEEWTLYKNAAEATMAIEDNKLLVDVQSLGGASYDVQLFQEGIKVEQGKTYRISFKISSTVARDFNLAFGVALTQDPWFTHYMDIKNSLEITTEEKEYSYVFTVSEETTKNGKLVFELGNTANGELGVVTISDVKLQERDVEALIDADFTNEKHVIEQASGDTHATAERTTDKLTITVSTVGTEAYIPHYFYMLDNLEAGNYKFKLSIKGDVARTVRFNIVLPDSGHSSVLPEVEGKNYVDIKLVEDEVYELIVDFNVATALTNVKVELDFGPIVEGETNTGVFELSDILLYRK</sequence>
<evidence type="ECO:0000259" key="3">
    <source>
        <dbReference type="Pfam" id="PF16403"/>
    </source>
</evidence>
<dbReference type="Pfam" id="PF16403">
    <property type="entry name" value="Bact_surface_Ig-like"/>
    <property type="match status" value="1"/>
</dbReference>
<evidence type="ECO:0000259" key="2">
    <source>
        <dbReference type="Pfam" id="PF02018"/>
    </source>
</evidence>
<accession>A0A449BE29</accession>
<dbReference type="Gene3D" id="2.60.40.10">
    <property type="entry name" value="Immunoglobulins"/>
    <property type="match status" value="2"/>
</dbReference>
<dbReference type="Gene3D" id="2.60.120.260">
    <property type="entry name" value="Galactose-binding domain-like"/>
    <property type="match status" value="3"/>
</dbReference>
<protein>
    <submittedName>
        <fullName evidence="4">Carbohydrate binding domain</fullName>
    </submittedName>
</protein>
<dbReference type="SUPFAM" id="SSF49785">
    <property type="entry name" value="Galactose-binding domain-like"/>
    <property type="match status" value="2"/>
</dbReference>
<dbReference type="PROSITE" id="PS51257">
    <property type="entry name" value="PROKAR_LIPOPROTEIN"/>
    <property type="match status" value="1"/>
</dbReference>
<dbReference type="STRING" id="1278311.GCA_000428705_00299"/>
<keyword evidence="1" id="KW-0378">Hydrolase</keyword>
<feature type="domain" description="Pesticidal crystal protein Cry22Aa Ig-like" evidence="3">
    <location>
        <begin position="283"/>
        <end position="356"/>
    </location>
</feature>
<keyword evidence="5" id="KW-1185">Reference proteome</keyword>
<organism evidence="4 5">
    <name type="scientific">Haploplasma axanthum</name>
    <name type="common">Acholeplasma axanthum</name>
    <dbReference type="NCBI Taxonomy" id="29552"/>
    <lineage>
        <taxon>Bacteria</taxon>
        <taxon>Bacillati</taxon>
        <taxon>Mycoplasmatota</taxon>
        <taxon>Mollicutes</taxon>
        <taxon>Acholeplasmatales</taxon>
        <taxon>Acholeplasmataceae</taxon>
        <taxon>Haploplasma</taxon>
    </lineage>
</organism>
<dbReference type="Proteomes" id="UP000289841">
    <property type="component" value="Chromosome"/>
</dbReference>
<dbReference type="KEGG" id="aaxa:NCTC10138_01094"/>
<dbReference type="OrthoDB" id="384509at2"/>
<evidence type="ECO:0000313" key="5">
    <source>
        <dbReference type="Proteomes" id="UP000289841"/>
    </source>
</evidence>